<feature type="binding site" evidence="4">
    <location>
        <position position="97"/>
    </location>
    <ligand>
        <name>substrate</name>
    </ligand>
</feature>
<evidence type="ECO:0000256" key="2">
    <source>
        <dbReference type="ARBA" id="ARBA00022723"/>
    </source>
</evidence>
<dbReference type="PANTHER" id="PTHR10291:SF0">
    <property type="entry name" value="DEHYDRODOLICHYL DIPHOSPHATE SYNTHASE 2"/>
    <property type="match status" value="1"/>
</dbReference>
<evidence type="ECO:0000313" key="5">
    <source>
        <dbReference type="EMBL" id="GGU96169.1"/>
    </source>
</evidence>
<keyword evidence="6" id="KW-1185">Reference proteome</keyword>
<feature type="binding site" evidence="4">
    <location>
        <position position="48"/>
    </location>
    <ligand>
        <name>Mg(2+)</name>
        <dbReference type="ChEBI" id="CHEBI:18420"/>
    </ligand>
</feature>
<dbReference type="SUPFAM" id="SSF64005">
    <property type="entry name" value="Undecaprenyl diphosphate synthase"/>
    <property type="match status" value="1"/>
</dbReference>
<sequence>MSRVSNWRISAAAWLLRGVDARAEGAIRVPLRPPAGNVRPLHIAIIMDGNGRWATARGLPRIKGHEAGVRAVRSVLDAALDEGVGHLSLFVFSTENWRRPEAEVLALMRLAVESLRSLADYTDRSLRLRWCGAQTGLAPEVVGALGAAELRTRHGRSMTVVFCLNYGGRAEITTAAAALARSTLAGRVEPDGIDEQVFARHLLLPDLPDVDMLVRTSGEQRISNFLLWQSAYAEFFFVETLWPDFTGDQLRLLIRAFAARKRRFGALPEAR</sequence>
<evidence type="ECO:0000256" key="4">
    <source>
        <dbReference type="HAMAP-Rule" id="MF_01139"/>
    </source>
</evidence>
<reference evidence="6" key="1">
    <citation type="journal article" date="2019" name="Int. J. Syst. Evol. Microbiol.">
        <title>The Global Catalogue of Microorganisms (GCM) 10K type strain sequencing project: providing services to taxonomists for standard genome sequencing and annotation.</title>
        <authorList>
            <consortium name="The Broad Institute Genomics Platform"/>
            <consortium name="The Broad Institute Genome Sequencing Center for Infectious Disease"/>
            <person name="Wu L."/>
            <person name="Ma J."/>
        </authorList>
    </citation>
    <scope>NUCLEOTIDE SEQUENCE [LARGE SCALE GENOMIC DNA]</scope>
    <source>
        <strain evidence="6">JCM 3399</strain>
    </source>
</reference>
<dbReference type="HAMAP" id="MF_01139">
    <property type="entry name" value="ISPT"/>
    <property type="match status" value="1"/>
</dbReference>
<feature type="binding site" evidence="4">
    <location>
        <position position="234"/>
    </location>
    <ligand>
        <name>Mg(2+)</name>
        <dbReference type="ChEBI" id="CHEBI:18420"/>
    </ligand>
</feature>
<proteinExistence type="inferred from homology"/>
<dbReference type="Gene3D" id="3.40.1180.10">
    <property type="entry name" value="Decaprenyl diphosphate synthase-like"/>
    <property type="match status" value="1"/>
</dbReference>
<feature type="binding site" evidence="4">
    <location>
        <begin position="221"/>
        <end position="223"/>
    </location>
    <ligand>
        <name>substrate</name>
    </ligand>
</feature>
<feature type="binding site" evidence="4">
    <location>
        <position position="65"/>
    </location>
    <ligand>
        <name>substrate</name>
    </ligand>
</feature>
<keyword evidence="2 4" id="KW-0479">Metal-binding</keyword>
<protein>
    <recommendedName>
        <fullName evidence="4">Isoprenyl transferase</fullName>
        <ecNumber evidence="4">2.5.1.-</ecNumber>
    </recommendedName>
</protein>
<gene>
    <name evidence="5" type="primary">uppS1</name>
    <name evidence="5" type="ORF">GCM10010211_74200</name>
</gene>
<keyword evidence="3 4" id="KW-0460">Magnesium</keyword>
<dbReference type="RefSeq" id="WP_189307664.1">
    <property type="nucleotide sequence ID" value="NZ_BMRP01000051.1"/>
</dbReference>
<dbReference type="Proteomes" id="UP000654471">
    <property type="component" value="Unassembled WGS sequence"/>
</dbReference>
<accession>A0ABQ2VM27</accession>
<feature type="binding site" evidence="4">
    <location>
        <begin position="49"/>
        <end position="52"/>
    </location>
    <ligand>
        <name>substrate</name>
    </ligand>
</feature>
<comment type="similarity">
    <text evidence="4">Belongs to the UPP synthase family.</text>
</comment>
<feature type="binding site" evidence="4">
    <location>
        <position position="53"/>
    </location>
    <ligand>
        <name>substrate</name>
    </ligand>
</feature>
<evidence type="ECO:0000313" key="6">
    <source>
        <dbReference type="Proteomes" id="UP000654471"/>
    </source>
</evidence>
<dbReference type="NCBIfam" id="TIGR00055">
    <property type="entry name" value="uppS"/>
    <property type="match status" value="1"/>
</dbReference>
<comment type="subunit">
    <text evidence="4">Homodimer.</text>
</comment>
<feature type="binding site" evidence="4">
    <location>
        <position position="99"/>
    </location>
    <ligand>
        <name>substrate</name>
    </ligand>
</feature>
<feature type="binding site" evidence="4">
    <location>
        <begin position="93"/>
        <end position="95"/>
    </location>
    <ligand>
        <name>substrate</name>
    </ligand>
</feature>
<dbReference type="InterPro" id="IPR036424">
    <property type="entry name" value="UPP_synth-like_sf"/>
</dbReference>
<evidence type="ECO:0000256" key="3">
    <source>
        <dbReference type="ARBA" id="ARBA00022842"/>
    </source>
</evidence>
<feature type="active site" evidence="4">
    <location>
        <position position="48"/>
    </location>
</feature>
<comment type="cofactor">
    <cofactor evidence="4">
        <name>Mg(2+)</name>
        <dbReference type="ChEBI" id="CHEBI:18420"/>
    </cofactor>
    <text evidence="4">Binds 2 magnesium ions per subunit.</text>
</comment>
<dbReference type="InterPro" id="IPR018520">
    <property type="entry name" value="UPP_synth-like_CS"/>
</dbReference>
<feature type="binding site" evidence="4">
    <location>
        <position position="61"/>
    </location>
    <ligand>
        <name>substrate</name>
    </ligand>
</feature>
<keyword evidence="1 4" id="KW-0808">Transferase</keyword>
<dbReference type="Pfam" id="PF01255">
    <property type="entry name" value="Prenyltransf"/>
    <property type="match status" value="1"/>
</dbReference>
<comment type="caution">
    <text evidence="5">The sequence shown here is derived from an EMBL/GenBank/DDBJ whole genome shotgun (WGS) entry which is preliminary data.</text>
</comment>
<dbReference type="EMBL" id="BMRP01000051">
    <property type="protein sequence ID" value="GGU96169.1"/>
    <property type="molecule type" value="Genomic_DNA"/>
</dbReference>
<evidence type="ECO:0000256" key="1">
    <source>
        <dbReference type="ARBA" id="ARBA00022679"/>
    </source>
</evidence>
<feature type="binding site" evidence="4">
    <location>
        <position position="215"/>
    </location>
    <ligand>
        <name>substrate</name>
    </ligand>
</feature>
<feature type="active site" description="Proton acceptor" evidence="4">
    <location>
        <position position="96"/>
    </location>
</feature>
<dbReference type="PANTHER" id="PTHR10291">
    <property type="entry name" value="DEHYDRODOLICHYL DIPHOSPHATE SYNTHASE FAMILY MEMBER"/>
    <property type="match status" value="1"/>
</dbReference>
<comment type="function">
    <text evidence="4">Catalyzes the condensation of isopentenyl diphosphate (IPP) with allylic pyrophosphates generating different type of terpenoids.</text>
</comment>
<dbReference type="CDD" id="cd00475">
    <property type="entry name" value="Cis_IPPS"/>
    <property type="match status" value="1"/>
</dbReference>
<dbReference type="EC" id="2.5.1.-" evidence="4"/>
<organism evidence="5 6">
    <name type="scientific">Streptomyces albospinus</name>
    <dbReference type="NCBI Taxonomy" id="285515"/>
    <lineage>
        <taxon>Bacteria</taxon>
        <taxon>Bacillati</taxon>
        <taxon>Actinomycetota</taxon>
        <taxon>Actinomycetes</taxon>
        <taxon>Kitasatosporales</taxon>
        <taxon>Streptomycetaceae</taxon>
        <taxon>Streptomyces</taxon>
    </lineage>
</organism>
<dbReference type="GO" id="GO:0016740">
    <property type="term" value="F:transferase activity"/>
    <property type="evidence" value="ECO:0007669"/>
    <property type="project" value="UniProtKB-KW"/>
</dbReference>
<dbReference type="InterPro" id="IPR001441">
    <property type="entry name" value="UPP_synth-like"/>
</dbReference>
<name>A0ABQ2VM27_9ACTN</name>
<dbReference type="PROSITE" id="PS01066">
    <property type="entry name" value="UPP_SYNTHASE"/>
    <property type="match status" value="1"/>
</dbReference>